<dbReference type="Gene3D" id="3.90.76.10">
    <property type="entry name" value="Dipeptide-binding Protein, Domain 1"/>
    <property type="match status" value="1"/>
</dbReference>
<dbReference type="PROSITE" id="PS01040">
    <property type="entry name" value="SBP_BACTERIAL_5"/>
    <property type="match status" value="1"/>
</dbReference>
<comment type="similarity">
    <text evidence="2">Belongs to the bacterial solute-binding protein 5 family.</text>
</comment>
<dbReference type="PANTHER" id="PTHR30290">
    <property type="entry name" value="PERIPLASMIC BINDING COMPONENT OF ABC TRANSPORTER"/>
    <property type="match status" value="1"/>
</dbReference>
<dbReference type="InterPro" id="IPR030678">
    <property type="entry name" value="Peptide/Ni-bd"/>
</dbReference>
<dbReference type="PIRSF" id="PIRSF002741">
    <property type="entry name" value="MppA"/>
    <property type="match status" value="1"/>
</dbReference>
<evidence type="ECO:0000313" key="8">
    <source>
        <dbReference type="Proteomes" id="UP001623041"/>
    </source>
</evidence>
<dbReference type="SUPFAM" id="SSF53850">
    <property type="entry name" value="Periplasmic binding protein-like II"/>
    <property type="match status" value="1"/>
</dbReference>
<organism evidence="7 8">
    <name type="scientific">Bacillus salipaludis</name>
    <dbReference type="NCBI Taxonomy" id="2547811"/>
    <lineage>
        <taxon>Bacteria</taxon>
        <taxon>Bacillati</taxon>
        <taxon>Bacillota</taxon>
        <taxon>Bacilli</taxon>
        <taxon>Bacillales</taxon>
        <taxon>Bacillaceae</taxon>
        <taxon>Bacillus</taxon>
    </lineage>
</organism>
<gene>
    <name evidence="7" type="ORF">ACJEBI_13440</name>
</gene>
<name>A0ABW8RIQ4_9BACI</name>
<dbReference type="InterPro" id="IPR039424">
    <property type="entry name" value="SBP_5"/>
</dbReference>
<comment type="caution">
    <text evidence="7">The sequence shown here is derived from an EMBL/GenBank/DDBJ whole genome shotgun (WGS) entry which is preliminary data.</text>
</comment>
<feature type="compositionally biased region" description="Polar residues" evidence="5">
    <location>
        <begin position="28"/>
        <end position="43"/>
    </location>
</feature>
<dbReference type="RefSeq" id="WP_406581067.1">
    <property type="nucleotide sequence ID" value="NZ_JBJHQH010000009.1"/>
</dbReference>
<dbReference type="Proteomes" id="UP001623041">
    <property type="component" value="Unassembled WGS sequence"/>
</dbReference>
<keyword evidence="3" id="KW-0813">Transport</keyword>
<evidence type="ECO:0000259" key="6">
    <source>
        <dbReference type="Pfam" id="PF00496"/>
    </source>
</evidence>
<dbReference type="CDD" id="cd00995">
    <property type="entry name" value="PBP2_NikA_DppA_OppA_like"/>
    <property type="match status" value="1"/>
</dbReference>
<comment type="subcellular location">
    <subcellularLocation>
        <location evidence="1">Cell membrane</location>
        <topology evidence="1">Lipid-anchor</topology>
    </subcellularLocation>
</comment>
<evidence type="ECO:0000256" key="2">
    <source>
        <dbReference type="ARBA" id="ARBA00005695"/>
    </source>
</evidence>
<sequence>MQKKRWISFLFVIGLIFSIILTGCSYEKPSSTDTNSKGGTDTGKTAAKRDEIKVGMDVDSGTMDPRLSKDTTAKRVSELVYDGLIRLSDKLVPEPSLATKWENPDPTTWIFTLRKDVKFHDGEPFTAEDVKYTYDSLIDPNFKAPYASTYEPIKSVEVISEDQVKFTLKQPSAPLLSYMDIGIVPKHIGEKNDNSLSSTPIGTGPFKMVKWDKNSKIVFEANENYWNGKAKTKTITYFIIPDNSTRVASLESGDIDLVHSPLSPQDIKRIKENDKFVVKETQGLGFTYLNFNQKNPILSDLKVRQAISYLVNKDVISKDIYQSMDKPGKSPLIPPSWAYDDSIAGFSYDPEKAKSLFKEAGWVDSNGDGILDKDGKKLTIVLSTHSEDPNRIQTVEYLQNEFTQFGVQTEVKTSEWPTFSAALDQGTFDIALVGWLNLVDPDKSFYNPFHSKGGSNYGKYSNPTVDSLIEKGRTTLDQKERAKIYQEAAKIVTDEVAYDVLLYQGYIAMYNKNLSGFTIHPSGNFYGLKDAEISN</sequence>
<proteinExistence type="inferred from homology"/>
<feature type="region of interest" description="Disordered" evidence="5">
    <location>
        <begin position="28"/>
        <end position="48"/>
    </location>
</feature>
<keyword evidence="4" id="KW-0732">Signal</keyword>
<dbReference type="InterPro" id="IPR023765">
    <property type="entry name" value="SBP_5_CS"/>
</dbReference>
<evidence type="ECO:0000256" key="5">
    <source>
        <dbReference type="SAM" id="MobiDB-lite"/>
    </source>
</evidence>
<dbReference type="PANTHER" id="PTHR30290:SF9">
    <property type="entry name" value="OLIGOPEPTIDE-BINDING PROTEIN APPA"/>
    <property type="match status" value="1"/>
</dbReference>
<dbReference type="InterPro" id="IPR000914">
    <property type="entry name" value="SBP_5_dom"/>
</dbReference>
<dbReference type="Pfam" id="PF00496">
    <property type="entry name" value="SBP_bac_5"/>
    <property type="match status" value="1"/>
</dbReference>
<evidence type="ECO:0000256" key="3">
    <source>
        <dbReference type="ARBA" id="ARBA00022448"/>
    </source>
</evidence>
<accession>A0ABW8RIQ4</accession>
<keyword evidence="8" id="KW-1185">Reference proteome</keyword>
<dbReference type="PROSITE" id="PS51257">
    <property type="entry name" value="PROKAR_LIPOPROTEIN"/>
    <property type="match status" value="1"/>
</dbReference>
<protein>
    <submittedName>
        <fullName evidence="7">ABC transporter substrate-binding protein</fullName>
    </submittedName>
</protein>
<dbReference type="Gene3D" id="3.40.190.10">
    <property type="entry name" value="Periplasmic binding protein-like II"/>
    <property type="match status" value="1"/>
</dbReference>
<evidence type="ECO:0000256" key="1">
    <source>
        <dbReference type="ARBA" id="ARBA00004193"/>
    </source>
</evidence>
<dbReference type="Gene3D" id="3.10.105.10">
    <property type="entry name" value="Dipeptide-binding Protein, Domain 3"/>
    <property type="match status" value="1"/>
</dbReference>
<evidence type="ECO:0000313" key="7">
    <source>
        <dbReference type="EMBL" id="MFK9092487.1"/>
    </source>
</evidence>
<reference evidence="7 8" key="1">
    <citation type="submission" date="2024-11" db="EMBL/GenBank/DDBJ databases">
        <authorList>
            <person name="Lucas J.A."/>
        </authorList>
    </citation>
    <scope>NUCLEOTIDE SEQUENCE [LARGE SCALE GENOMIC DNA]</scope>
    <source>
        <strain evidence="7 8">Z 5.4</strain>
    </source>
</reference>
<evidence type="ECO:0000256" key="4">
    <source>
        <dbReference type="ARBA" id="ARBA00022729"/>
    </source>
</evidence>
<feature type="domain" description="Solute-binding protein family 5" evidence="6">
    <location>
        <begin position="93"/>
        <end position="456"/>
    </location>
</feature>
<dbReference type="EMBL" id="JBJHQH010000009">
    <property type="protein sequence ID" value="MFK9092487.1"/>
    <property type="molecule type" value="Genomic_DNA"/>
</dbReference>